<feature type="domain" description="Mur ligase C-terminal" evidence="17">
    <location>
        <begin position="839"/>
        <end position="970"/>
    </location>
</feature>
<dbReference type="Pfam" id="PF01225">
    <property type="entry name" value="Mur_ligase"/>
    <property type="match status" value="2"/>
</dbReference>
<dbReference type="InterPro" id="IPR036565">
    <property type="entry name" value="Mur-like_cat_sf"/>
</dbReference>
<dbReference type="Proteomes" id="UP000316238">
    <property type="component" value="Unassembled WGS sequence"/>
</dbReference>
<keyword evidence="9 12" id="KW-0131">Cell cycle</keyword>
<keyword evidence="10 12" id="KW-0961">Cell wall biogenesis/degradation</keyword>
<feature type="domain" description="Mur ligase N-terminal catalytic" evidence="16">
    <location>
        <begin position="13"/>
        <end position="86"/>
    </location>
</feature>
<dbReference type="GO" id="GO:0047480">
    <property type="term" value="F:UDP-N-acetylmuramoyl-tripeptide-D-alanyl-D-alanine ligase activity"/>
    <property type="evidence" value="ECO:0007669"/>
    <property type="project" value="UniProtKB-UniRule"/>
</dbReference>
<name>A0A521G3L8_9BACT</name>
<dbReference type="SUPFAM" id="SSF53623">
    <property type="entry name" value="MurD-like peptide ligases, catalytic domain"/>
    <property type="match status" value="2"/>
</dbReference>
<dbReference type="InterPro" id="IPR018109">
    <property type="entry name" value="Folylpolyglutamate_synth_CS"/>
</dbReference>
<dbReference type="EC" id="6.3.2.10" evidence="12"/>
<feature type="modified residue" description="N6-carboxylysine" evidence="11">
    <location>
        <position position="216"/>
    </location>
</feature>
<comment type="caution">
    <text evidence="11">Lacks conserved residue(s) required for the propagation of feature annotation.</text>
</comment>
<evidence type="ECO:0000313" key="20">
    <source>
        <dbReference type="Proteomes" id="UP000316238"/>
    </source>
</evidence>
<evidence type="ECO:0000256" key="15">
    <source>
        <dbReference type="SAM" id="MobiDB-lite"/>
    </source>
</evidence>
<dbReference type="Pfam" id="PF02875">
    <property type="entry name" value="Mur_ligase_C"/>
    <property type="match status" value="2"/>
</dbReference>
<dbReference type="Gene3D" id="3.40.1190.10">
    <property type="entry name" value="Mur-like, catalytic domain"/>
    <property type="match status" value="2"/>
</dbReference>
<feature type="domain" description="Mur ligase central" evidence="18">
    <location>
        <begin position="101"/>
        <end position="311"/>
    </location>
</feature>
<dbReference type="UniPathway" id="UPA00219"/>
<evidence type="ECO:0000313" key="19">
    <source>
        <dbReference type="EMBL" id="TAA75481.1"/>
    </source>
</evidence>
<keyword evidence="5 12" id="KW-0547">Nucleotide-binding</keyword>
<keyword evidence="2 12" id="KW-0963">Cytoplasm</keyword>
<keyword evidence="6 12" id="KW-0067">ATP-binding</keyword>
<dbReference type="InterPro" id="IPR036615">
    <property type="entry name" value="Mur_ligase_C_dom_sf"/>
</dbReference>
<dbReference type="GO" id="GO:0008766">
    <property type="term" value="F:UDP-N-acetylmuramoylalanyl-D-glutamyl-2,6-diaminopimelate-D-alanyl-D-alanine ligase activity"/>
    <property type="evidence" value="ECO:0007669"/>
    <property type="project" value="RHEA"/>
</dbReference>
<comment type="PTM">
    <text evidence="11">Carboxylation is probably crucial for Mg(2+) binding and, consequently, for the gamma-phosphate positioning of ATP.</text>
</comment>
<feature type="binding site" evidence="11">
    <location>
        <position position="176"/>
    </location>
    <ligand>
        <name>UDP-N-acetyl-alpha-D-muramoyl-L-alanyl-D-glutamate</name>
        <dbReference type="ChEBI" id="CHEBI:83900"/>
    </ligand>
</feature>
<dbReference type="SUPFAM" id="SSF63418">
    <property type="entry name" value="MurE/MurF N-terminal domain"/>
    <property type="match status" value="2"/>
</dbReference>
<feature type="domain" description="Mur ligase N-terminal catalytic" evidence="16">
    <location>
        <begin position="534"/>
        <end position="603"/>
    </location>
</feature>
<dbReference type="NCBIfam" id="TIGR01143">
    <property type="entry name" value="murF"/>
    <property type="match status" value="1"/>
</dbReference>
<dbReference type="InterPro" id="IPR000713">
    <property type="entry name" value="Mur_ligase_N"/>
</dbReference>
<comment type="caution">
    <text evidence="19">The sequence shown here is derived from an EMBL/GenBank/DDBJ whole genome shotgun (WGS) entry which is preliminary data.</text>
</comment>
<dbReference type="AlphaFoldDB" id="A0A521G3L8"/>
<evidence type="ECO:0000256" key="10">
    <source>
        <dbReference type="ARBA" id="ARBA00023316"/>
    </source>
</evidence>
<keyword evidence="20" id="KW-1185">Reference proteome</keyword>
<dbReference type="HAMAP" id="MF_02019">
    <property type="entry name" value="MurF"/>
    <property type="match status" value="1"/>
</dbReference>
<evidence type="ECO:0000256" key="1">
    <source>
        <dbReference type="ARBA" id="ARBA00005898"/>
    </source>
</evidence>
<feature type="binding site" evidence="11">
    <location>
        <position position="184"/>
    </location>
    <ligand>
        <name>UDP-N-acetyl-alpha-D-muramoyl-L-alanyl-D-glutamate</name>
        <dbReference type="ChEBI" id="CHEBI:83900"/>
    </ligand>
</feature>
<comment type="similarity">
    <text evidence="12">Belongs to the MurCDEF family. MurF subfamily.</text>
</comment>
<keyword evidence="8 12" id="KW-0573">Peptidoglycan synthesis</keyword>
<evidence type="ECO:0000256" key="12">
    <source>
        <dbReference type="HAMAP-Rule" id="MF_02019"/>
    </source>
</evidence>
<dbReference type="Pfam" id="PF08245">
    <property type="entry name" value="Mur_ligase_M"/>
    <property type="match status" value="2"/>
</dbReference>
<organism evidence="19 20">
    <name type="scientific">Candidatus Electronema aureum</name>
    <dbReference type="NCBI Taxonomy" id="2005002"/>
    <lineage>
        <taxon>Bacteria</taxon>
        <taxon>Pseudomonadati</taxon>
        <taxon>Thermodesulfobacteriota</taxon>
        <taxon>Desulfobulbia</taxon>
        <taxon>Desulfobulbales</taxon>
        <taxon>Desulfobulbaceae</taxon>
        <taxon>Candidatus Electronema</taxon>
    </lineage>
</organism>
<dbReference type="InterPro" id="IPR035911">
    <property type="entry name" value="MurE/MurF_N"/>
</dbReference>
<dbReference type="GO" id="GO:0005524">
    <property type="term" value="F:ATP binding"/>
    <property type="evidence" value="ECO:0007669"/>
    <property type="project" value="UniProtKB-UniRule"/>
</dbReference>
<dbReference type="PANTHER" id="PTHR23135">
    <property type="entry name" value="MUR LIGASE FAMILY MEMBER"/>
    <property type="match status" value="1"/>
</dbReference>
<evidence type="ECO:0000256" key="6">
    <source>
        <dbReference type="ARBA" id="ARBA00022840"/>
    </source>
</evidence>
<evidence type="ECO:0000256" key="2">
    <source>
        <dbReference type="ARBA" id="ARBA00022490"/>
    </source>
</evidence>
<comment type="subcellular location">
    <subcellularLocation>
        <location evidence="12 13">Cytoplasm</location>
    </subcellularLocation>
</comment>
<evidence type="ECO:0000256" key="13">
    <source>
        <dbReference type="RuleBase" id="RU004135"/>
    </source>
</evidence>
<dbReference type="NCBIfam" id="NF001126">
    <property type="entry name" value="PRK00139.1-4"/>
    <property type="match status" value="1"/>
</dbReference>
<protein>
    <recommendedName>
        <fullName evidence="11 12">Multifunctional fusion protein</fullName>
    </recommendedName>
    <domain>
        <recommendedName>
            <fullName evidence="11">UDP-N-acetylmuramoyl-L-alanyl-D-glutamate--2,6-diaminopimelate ligase</fullName>
            <ecNumber evidence="11">6.3.2.13</ecNumber>
        </recommendedName>
        <alternativeName>
            <fullName evidence="11">Meso-A2pm-adding enzyme</fullName>
        </alternativeName>
        <alternativeName>
            <fullName evidence="11">Meso-diaminopimelate-adding enzyme</fullName>
        </alternativeName>
        <alternativeName>
            <fullName evidence="11">UDP-MurNAc-L-Ala-D-Glu:meso-diaminopimelate ligase</fullName>
        </alternativeName>
        <alternativeName>
            <fullName evidence="11">UDP-MurNAc-tripeptide synthetase</fullName>
        </alternativeName>
        <alternativeName>
            <fullName evidence="11">UDP-N-acetylmuramyl-tripeptide synthetase</fullName>
        </alternativeName>
    </domain>
    <domain>
        <recommendedName>
            <fullName evidence="12">UDP-N-acetylmuramoyl-tripeptide--D-alanyl-D-alanine ligase</fullName>
            <ecNumber evidence="12">6.3.2.10</ecNumber>
        </recommendedName>
        <alternativeName>
            <fullName evidence="12">D-alanyl-D-alanine-adding enzyme</fullName>
        </alternativeName>
    </domain>
</protein>
<proteinExistence type="inferred from homology"/>
<evidence type="ECO:0000256" key="3">
    <source>
        <dbReference type="ARBA" id="ARBA00022598"/>
    </source>
</evidence>
<keyword evidence="11" id="KW-0460">Magnesium</keyword>
<dbReference type="GO" id="GO:0000287">
    <property type="term" value="F:magnesium ion binding"/>
    <property type="evidence" value="ECO:0007669"/>
    <property type="project" value="UniProtKB-UniRule"/>
</dbReference>
<gene>
    <name evidence="12" type="primary">murF</name>
    <name evidence="11" type="synonym">murE</name>
    <name evidence="19" type="ORF">CDV28_10636</name>
</gene>
<dbReference type="InterPro" id="IPR005863">
    <property type="entry name" value="UDP-N-AcMur_synth"/>
</dbReference>
<evidence type="ECO:0000259" key="16">
    <source>
        <dbReference type="Pfam" id="PF01225"/>
    </source>
</evidence>
<comment type="function">
    <text evidence="11">Catalyzes the addition of meso-diaminopimelic acid to the nucleotide precursor UDP-N-acetylmuramoyl-L-alanyl-D-glutamate (UMAG) in the biosynthesis of bacterial cell-wall peptidoglycan.</text>
</comment>
<comment type="catalytic activity">
    <reaction evidence="11">
        <text>UDP-N-acetyl-alpha-D-muramoyl-L-alanyl-D-glutamate + meso-2,6-diaminopimelate + ATP = UDP-N-acetyl-alpha-D-muramoyl-L-alanyl-gamma-D-glutamyl-meso-2,6-diaminopimelate + ADP + phosphate + H(+)</text>
        <dbReference type="Rhea" id="RHEA:23676"/>
        <dbReference type="ChEBI" id="CHEBI:15378"/>
        <dbReference type="ChEBI" id="CHEBI:30616"/>
        <dbReference type="ChEBI" id="CHEBI:43474"/>
        <dbReference type="ChEBI" id="CHEBI:57791"/>
        <dbReference type="ChEBI" id="CHEBI:83900"/>
        <dbReference type="ChEBI" id="CHEBI:83905"/>
        <dbReference type="ChEBI" id="CHEBI:456216"/>
        <dbReference type="EC" id="6.3.2.13"/>
    </reaction>
</comment>
<comment type="catalytic activity">
    <reaction evidence="12 14">
        <text>D-alanyl-D-alanine + UDP-N-acetyl-alpha-D-muramoyl-L-alanyl-gamma-D-glutamyl-meso-2,6-diaminopimelate + ATP = UDP-N-acetyl-alpha-D-muramoyl-L-alanyl-gamma-D-glutamyl-meso-2,6-diaminopimeloyl-D-alanyl-D-alanine + ADP + phosphate + H(+)</text>
        <dbReference type="Rhea" id="RHEA:28374"/>
        <dbReference type="ChEBI" id="CHEBI:15378"/>
        <dbReference type="ChEBI" id="CHEBI:30616"/>
        <dbReference type="ChEBI" id="CHEBI:43474"/>
        <dbReference type="ChEBI" id="CHEBI:57822"/>
        <dbReference type="ChEBI" id="CHEBI:61386"/>
        <dbReference type="ChEBI" id="CHEBI:83905"/>
        <dbReference type="ChEBI" id="CHEBI:456216"/>
        <dbReference type="EC" id="6.3.2.10"/>
    </reaction>
</comment>
<feature type="binding site" evidence="11">
    <location>
        <position position="482"/>
    </location>
    <ligand>
        <name>meso-2,6-diaminopimelate</name>
        <dbReference type="ChEBI" id="CHEBI:57791"/>
    </ligand>
</feature>
<sequence>MSIKILHGQPNGEISRITPDSREAGPGCVFVAVKGGKVDGHSFIPHVIAQGCRCVVVEDDTGLIDGAVVVVQVSDSRAALGWLAAALHDFPAQDMCLIGLTGTNGKTTISWLIEQMLQQSGCRVGVIGTVNSRWPDSSGKLIAEPAKLTTPGPVELQATLRAMADAGVTHVVMETSSHALQQRRLAGLRFDLGLFTNLTRDHLDFHGTMEAYFVAKKLLFTRCLKEKNGKAVIVADSDWSQQLCRELAAELPALPQFTCGLAADCTVSAADLQQDIRGFSCTLSLNGQTFPFSSRLTGRHNVLNILAAAGAGLALGLEPEQIISGLSQDRQVPGRLERVRLPGLSEEMQPVVLVDYAHSPDALENVLQTLRPLAAGRLFCVFGCGGDRDKGKRPQMGAIAAQYADLSIVTSDNPRSEDPETIIREVAAGCRAACLAELAPEELSAGPEKGFICITDRRTAVQTACALAGPQDIVLLAGKGHEDYQIIGAERHFFDDRIEAVNGLLRWNMRHLLAATGGAVAGQVRGPASTFGKISTDTRSLAPGDVFIALAGEKFDGHDYVHTAAAAGAAAVIVHREAPVPADVLLVQVEDTLQALLDLAAYRRRLLGKNLTVAAITGSCGKTTVKELVAAIFSRHFAETKTGINPVLKTQGNFNNLVGMPLSLLPVAAGHRAAVLEMGMNHPGEIARLVASAQPDIACITNVQAAHLEGLGSIEGVAQAKGELFAGMRPDTVSVINLDDPQVRKLPTNSARIIGFAVTPEGINLKPEVSAMSIADLGEKGMRFTLCIGSWEQELAISLPGLHSVSNCCAAAAVAHAAGIAPETIATALAAQQGVTDKRMQLVTLPNGVHVLNDCYNANPGSMSAALKTLRGFGKDCKHIALLGDMLELGASSAEAHEKIGREAAELGYDLLAIVGNFAAHVAQGARQAGMAADKIHLFADTGAMAAWLLGEIDKKQITAGDWLLLKGSRGMRMEKVLEAMQARLNGEAR</sequence>
<keyword evidence="7 12" id="KW-0133">Cell shape</keyword>
<evidence type="ECO:0000259" key="17">
    <source>
        <dbReference type="Pfam" id="PF02875"/>
    </source>
</evidence>
<feature type="binding site" evidence="11">
    <location>
        <begin position="149"/>
        <end position="150"/>
    </location>
    <ligand>
        <name>UDP-N-acetyl-alpha-D-muramoyl-L-alanyl-D-glutamate</name>
        <dbReference type="ChEBI" id="CHEBI:83900"/>
    </ligand>
</feature>
<dbReference type="InterPro" id="IPR004101">
    <property type="entry name" value="Mur_ligase_C"/>
</dbReference>
<dbReference type="GO" id="GO:0009252">
    <property type="term" value="P:peptidoglycan biosynthetic process"/>
    <property type="evidence" value="ECO:0007669"/>
    <property type="project" value="UniProtKB-UniRule"/>
</dbReference>
<feature type="binding site" evidence="11">
    <location>
        <position position="182"/>
    </location>
    <ligand>
        <name>UDP-N-acetyl-alpha-D-muramoyl-L-alanyl-D-glutamate</name>
        <dbReference type="ChEBI" id="CHEBI:83900"/>
    </ligand>
</feature>
<dbReference type="GO" id="GO:0008360">
    <property type="term" value="P:regulation of cell shape"/>
    <property type="evidence" value="ECO:0007669"/>
    <property type="project" value="UniProtKB-KW"/>
</dbReference>
<dbReference type="Gene3D" id="3.40.1390.10">
    <property type="entry name" value="MurE/MurF, N-terminal domain"/>
    <property type="match status" value="2"/>
</dbReference>
<dbReference type="Gene3D" id="3.90.190.20">
    <property type="entry name" value="Mur ligase, C-terminal domain"/>
    <property type="match status" value="2"/>
</dbReference>
<accession>A0A521G3L8</accession>
<dbReference type="SUPFAM" id="SSF53244">
    <property type="entry name" value="MurD-like peptide ligases, peptide-binding domain"/>
    <property type="match status" value="2"/>
</dbReference>
<dbReference type="NCBIfam" id="TIGR01085">
    <property type="entry name" value="murE"/>
    <property type="match status" value="1"/>
</dbReference>
<feature type="binding site" evidence="11">
    <location>
        <position position="21"/>
    </location>
    <ligand>
        <name>UDP-N-acetyl-alpha-D-muramoyl-L-alanyl-D-glutamate</name>
        <dbReference type="ChEBI" id="CHEBI:83900"/>
    </ligand>
</feature>
<feature type="binding site" evidence="11">
    <location>
        <begin position="412"/>
        <end position="415"/>
    </location>
    <ligand>
        <name>meso-2,6-diaminopimelate</name>
        <dbReference type="ChEBI" id="CHEBI:57791"/>
    </ligand>
</feature>
<dbReference type="EMBL" id="NQJD01000006">
    <property type="protein sequence ID" value="TAA75481.1"/>
    <property type="molecule type" value="Genomic_DNA"/>
</dbReference>
<evidence type="ECO:0000256" key="7">
    <source>
        <dbReference type="ARBA" id="ARBA00022960"/>
    </source>
</evidence>
<dbReference type="PANTHER" id="PTHR23135:SF4">
    <property type="entry name" value="UDP-N-ACETYLMURAMOYL-L-ALANYL-D-GLUTAMATE--2,6-DIAMINOPIMELATE LIGASE MURE HOMOLOG, CHLOROPLASTIC"/>
    <property type="match status" value="1"/>
</dbReference>
<comment type="pathway">
    <text evidence="12 13">Cell wall biogenesis; peptidoglycan biosynthesis.</text>
</comment>
<comment type="similarity">
    <text evidence="1 11">Belongs to the MurCDEF family. MurE subfamily.</text>
</comment>
<comment type="function">
    <text evidence="12 14">Involved in cell wall formation. Catalyzes the final step in the synthesis of UDP-N-acetylmuramoyl-pentapeptide, the precursor of murein.</text>
</comment>
<feature type="domain" description="Mur ligase C-terminal" evidence="17">
    <location>
        <begin position="346"/>
        <end position="480"/>
    </location>
</feature>
<comment type="cofactor">
    <cofactor evidence="11">
        <name>Mg(2+)</name>
        <dbReference type="ChEBI" id="CHEBI:18420"/>
    </cofactor>
</comment>
<evidence type="ECO:0000256" key="8">
    <source>
        <dbReference type="ARBA" id="ARBA00022984"/>
    </source>
</evidence>
<feature type="domain" description="Mur ligase central" evidence="18">
    <location>
        <begin position="616"/>
        <end position="815"/>
    </location>
</feature>
<dbReference type="GO" id="GO:0004326">
    <property type="term" value="F:tetrahydrofolylpolyglutamate synthase activity"/>
    <property type="evidence" value="ECO:0007669"/>
    <property type="project" value="InterPro"/>
</dbReference>
<dbReference type="EC" id="6.3.2.13" evidence="11"/>
<keyword evidence="4 12" id="KW-0132">Cell division</keyword>
<dbReference type="GO" id="GO:0071555">
    <property type="term" value="P:cell wall organization"/>
    <property type="evidence" value="ECO:0007669"/>
    <property type="project" value="UniProtKB-KW"/>
</dbReference>
<dbReference type="HAMAP" id="MF_00208">
    <property type="entry name" value="MurE"/>
    <property type="match status" value="1"/>
</dbReference>
<evidence type="ECO:0000256" key="11">
    <source>
        <dbReference type="HAMAP-Rule" id="MF_00208"/>
    </source>
</evidence>
<feature type="binding site" evidence="11">
    <location>
        <position position="478"/>
    </location>
    <ligand>
        <name>meso-2,6-diaminopimelate</name>
        <dbReference type="ChEBI" id="CHEBI:57791"/>
    </ligand>
</feature>
<dbReference type="GO" id="GO:0008765">
    <property type="term" value="F:UDP-N-acetylmuramoylalanyl-D-glutamate-2,6-diaminopimelate ligase activity"/>
    <property type="evidence" value="ECO:0007669"/>
    <property type="project" value="UniProtKB-UniRule"/>
</dbReference>
<feature type="region of interest" description="Disordered" evidence="15">
    <location>
        <begin position="1"/>
        <end position="20"/>
    </location>
</feature>
<reference evidence="19" key="1">
    <citation type="submission" date="2017-07" db="EMBL/GenBank/DDBJ databases">
        <title>The cable genome - Insights into the physiology and evolution of filamentous bacteria capable of sulfide oxidation via long distance electron transfer.</title>
        <authorList>
            <person name="Thorup C."/>
            <person name="Bjerg J.T."/>
            <person name="Schreiber L."/>
            <person name="Nielsen L.P."/>
            <person name="Kjeldsen K.U."/>
            <person name="Boesen T."/>
            <person name="Boggild A."/>
            <person name="Meysman F."/>
            <person name="Geelhoed J."/>
            <person name="Schramm A."/>
        </authorList>
    </citation>
    <scope>NUCLEOTIDE SEQUENCE [LARGE SCALE GENOMIC DNA]</scope>
    <source>
        <strain evidence="19">GS</strain>
    </source>
</reference>
<evidence type="ECO:0000256" key="4">
    <source>
        <dbReference type="ARBA" id="ARBA00022618"/>
    </source>
</evidence>
<evidence type="ECO:0000259" key="18">
    <source>
        <dbReference type="Pfam" id="PF08245"/>
    </source>
</evidence>
<evidence type="ECO:0000256" key="5">
    <source>
        <dbReference type="ARBA" id="ARBA00022741"/>
    </source>
</evidence>
<feature type="binding site" evidence="12">
    <location>
        <begin position="618"/>
        <end position="624"/>
    </location>
    <ligand>
        <name>ATP</name>
        <dbReference type="ChEBI" id="CHEBI:30616"/>
    </ligand>
</feature>
<dbReference type="NCBIfam" id="NF001124">
    <property type="entry name" value="PRK00139.1-2"/>
    <property type="match status" value="1"/>
</dbReference>
<dbReference type="InterPro" id="IPR013221">
    <property type="entry name" value="Mur_ligase_cen"/>
</dbReference>
<feature type="binding site" evidence="11">
    <location>
        <begin position="102"/>
        <end position="108"/>
    </location>
    <ligand>
        <name>ATP</name>
        <dbReference type="ChEBI" id="CHEBI:30616"/>
    </ligand>
</feature>
<evidence type="ECO:0000256" key="9">
    <source>
        <dbReference type="ARBA" id="ARBA00023306"/>
    </source>
</evidence>
<feature type="short sequence motif" description="Meso-diaminopimelate recognition motif" evidence="11">
    <location>
        <begin position="412"/>
        <end position="415"/>
    </location>
</feature>
<dbReference type="PROSITE" id="PS01011">
    <property type="entry name" value="FOLYLPOLYGLU_SYNT_1"/>
    <property type="match status" value="1"/>
</dbReference>
<dbReference type="InterPro" id="IPR005761">
    <property type="entry name" value="UDP-N-AcMur-Glu-dNH2Pim_ligase"/>
</dbReference>
<dbReference type="GO" id="GO:0005737">
    <property type="term" value="C:cytoplasm"/>
    <property type="evidence" value="ECO:0007669"/>
    <property type="project" value="UniProtKB-SubCell"/>
</dbReference>
<evidence type="ECO:0000256" key="14">
    <source>
        <dbReference type="RuleBase" id="RU004136"/>
    </source>
</evidence>
<feature type="binding site" evidence="11">
    <location>
        <position position="388"/>
    </location>
    <ligand>
        <name>meso-2,6-diaminopimelate</name>
        <dbReference type="ChEBI" id="CHEBI:57791"/>
    </ligand>
</feature>
<keyword evidence="3 12" id="KW-0436">Ligase</keyword>
<dbReference type="GO" id="GO:0051301">
    <property type="term" value="P:cell division"/>
    <property type="evidence" value="ECO:0007669"/>
    <property type="project" value="UniProtKB-KW"/>
</dbReference>